<sequence length="939" mass="105852">MAPNQENLEGPYSPDIDLSFKRGVQRELKKLIVVNVINLIACSTTIILYIYFNVSFRRHKYAHDKTGQFVFELILLIFGILNTIFGLSLAIYERVQEQQQQQPKDKMISFQRCNYIHLLLNLICFIAFAIYLIIEFIYWFSALQVDTNLRSSIQLVIIILLLLIVLCCALCVIWNRILAWTPKYRFSRAILFFSSMILVAISIMTLILNHRVHFFYPVIAPDSHVPLACYSICQASASYTVIWGIFGTILTFIYAKAIRLNKLRNGIWYVFNATCLIGIMIVVASTIILLLYNTTLYGKINSSNVKTLINADTALSVLRCIILMLMVTSLHCLRKVSRSDKNGLTVESIQLSKQSPAYIKHWGTAIDACSQTLDGMTGDAALQLMMAYQEGQLDDVTGIVLRIARPARRIQILIDQWDDTEAIVFLTLITHYDTTVSALPKSSWGGILQRTLGSQNCMPCFRPLVLRLGLLGFHWPFRAGIFFTSCHADAASRAVHVLESVLEWNGMQNSKLHCDVLLLPTLSTEPMARAINSAGFFPLPLRPTHMLDLRSHHGKTLEEYMKSLKKSRRRPYRQQFLKKGGIVEVIHDLSRLEVGAIVCDQWENIARARQEKDEPPTLARPSAQFITAIGHTMIESYRSVILLRFNNEVIASSVIFKFPNNLLTTDIQGLTHEKARPLKAYFVMLQWVIKEALNEKFDFVEFGPTTPGPKMDLGCTQVPLQAAGYCGNPIIAFGIKKCGAMVDTVHMKTENQNPNTFEEVTFEEENVEVQVNSLKTKTQGSVASVLVRQVPPTGSYVTQTQHSSENNPSAAVISQLTNVSRSIHDNSANVEVLKDAIEISKKQVLRLSEKQKPANDRKTPRFSNTDRSDQYPCNKHNFTKTKNSTPRTNQENNLSTGSEAVFDELESHNPVNPIQTLSMSSNSNADEATLSLSRPKNLK</sequence>
<accession>A0A817NNI6</accession>
<feature type="transmembrane region" description="Helical" evidence="2">
    <location>
        <begin position="31"/>
        <end position="52"/>
    </location>
</feature>
<dbReference type="Gene3D" id="3.40.630.30">
    <property type="match status" value="1"/>
</dbReference>
<feature type="region of interest" description="Disordered" evidence="1">
    <location>
        <begin position="911"/>
        <end position="939"/>
    </location>
</feature>
<keyword evidence="2" id="KW-1133">Transmembrane helix</keyword>
<evidence type="ECO:0000256" key="1">
    <source>
        <dbReference type="SAM" id="MobiDB-lite"/>
    </source>
</evidence>
<dbReference type="SUPFAM" id="SSF55729">
    <property type="entry name" value="Acyl-CoA N-acyltransferases (Nat)"/>
    <property type="match status" value="1"/>
</dbReference>
<keyword evidence="2" id="KW-0812">Transmembrane</keyword>
<evidence type="ECO:0008006" key="5">
    <source>
        <dbReference type="Google" id="ProtNLM"/>
    </source>
</evidence>
<feature type="transmembrane region" description="Helical" evidence="2">
    <location>
        <begin position="72"/>
        <end position="92"/>
    </location>
</feature>
<comment type="caution">
    <text evidence="3">The sequence shown here is derived from an EMBL/GenBank/DDBJ whole genome shotgun (WGS) entry which is preliminary data.</text>
</comment>
<feature type="transmembrane region" description="Helical" evidence="2">
    <location>
        <begin position="228"/>
        <end position="255"/>
    </location>
</feature>
<feature type="transmembrane region" description="Helical" evidence="2">
    <location>
        <begin position="267"/>
        <end position="293"/>
    </location>
</feature>
<reference evidence="3" key="1">
    <citation type="submission" date="2021-02" db="EMBL/GenBank/DDBJ databases">
        <authorList>
            <person name="Nowell W R."/>
        </authorList>
    </citation>
    <scope>NUCLEOTIDE SEQUENCE</scope>
</reference>
<gene>
    <name evidence="3" type="ORF">TIS948_LOCUS7955</name>
</gene>
<dbReference type="AlphaFoldDB" id="A0A817NNI6"/>
<evidence type="ECO:0000313" key="3">
    <source>
        <dbReference type="EMBL" id="CAF3120330.1"/>
    </source>
</evidence>
<feature type="transmembrane region" description="Helical" evidence="2">
    <location>
        <begin position="113"/>
        <end position="140"/>
    </location>
</feature>
<feature type="compositionally biased region" description="Basic and acidic residues" evidence="1">
    <location>
        <begin position="848"/>
        <end position="869"/>
    </location>
</feature>
<proteinExistence type="predicted"/>
<feature type="transmembrane region" description="Helical" evidence="2">
    <location>
        <begin position="186"/>
        <end position="208"/>
    </location>
</feature>
<keyword evidence="2" id="KW-0472">Membrane</keyword>
<feature type="transmembrane region" description="Helical" evidence="2">
    <location>
        <begin position="152"/>
        <end position="174"/>
    </location>
</feature>
<evidence type="ECO:0000256" key="2">
    <source>
        <dbReference type="SAM" id="Phobius"/>
    </source>
</evidence>
<evidence type="ECO:0000313" key="4">
    <source>
        <dbReference type="Proteomes" id="UP000663825"/>
    </source>
</evidence>
<dbReference type="EMBL" id="CAJNXB010000997">
    <property type="protein sequence ID" value="CAF3120330.1"/>
    <property type="molecule type" value="Genomic_DNA"/>
</dbReference>
<name>A0A817NNI6_9BILA</name>
<dbReference type="Proteomes" id="UP000663825">
    <property type="component" value="Unassembled WGS sequence"/>
</dbReference>
<organism evidence="3 4">
    <name type="scientific">Rotaria socialis</name>
    <dbReference type="NCBI Taxonomy" id="392032"/>
    <lineage>
        <taxon>Eukaryota</taxon>
        <taxon>Metazoa</taxon>
        <taxon>Spiralia</taxon>
        <taxon>Gnathifera</taxon>
        <taxon>Rotifera</taxon>
        <taxon>Eurotatoria</taxon>
        <taxon>Bdelloidea</taxon>
        <taxon>Philodinida</taxon>
        <taxon>Philodinidae</taxon>
        <taxon>Rotaria</taxon>
    </lineage>
</organism>
<dbReference type="OrthoDB" id="10061051at2759"/>
<feature type="compositionally biased region" description="Polar residues" evidence="1">
    <location>
        <begin position="880"/>
        <end position="894"/>
    </location>
</feature>
<feature type="region of interest" description="Disordered" evidence="1">
    <location>
        <begin position="848"/>
        <end position="894"/>
    </location>
</feature>
<dbReference type="InterPro" id="IPR016181">
    <property type="entry name" value="Acyl_CoA_acyltransferase"/>
</dbReference>
<protein>
    <recommendedName>
        <fullName evidence="5">BioF2-like acetyltransferase domain-containing protein</fullName>
    </recommendedName>
</protein>